<proteinExistence type="predicted"/>
<name>A0A217EEU8_9GAMM</name>
<protein>
    <recommendedName>
        <fullName evidence="4">Lipoprotein</fullName>
    </recommendedName>
</protein>
<organism evidence="2 3">
    <name type="scientific">Acinetobacter apis</name>
    <dbReference type="NCBI Taxonomy" id="1229165"/>
    <lineage>
        <taxon>Bacteria</taxon>
        <taxon>Pseudomonadati</taxon>
        <taxon>Pseudomonadota</taxon>
        <taxon>Gammaproteobacteria</taxon>
        <taxon>Moraxellales</taxon>
        <taxon>Moraxellaceae</taxon>
        <taxon>Acinetobacter</taxon>
    </lineage>
</organism>
<dbReference type="Proteomes" id="UP000243463">
    <property type="component" value="Unassembled WGS sequence"/>
</dbReference>
<accession>A0A217EEU8</accession>
<dbReference type="EMBL" id="FZLN01000001">
    <property type="protein sequence ID" value="SNQ29015.1"/>
    <property type="molecule type" value="Genomic_DNA"/>
</dbReference>
<reference evidence="3" key="1">
    <citation type="submission" date="2017-06" db="EMBL/GenBank/DDBJ databases">
        <authorList>
            <person name="Varghese N."/>
            <person name="Submissions S."/>
        </authorList>
    </citation>
    <scope>NUCLEOTIDE SEQUENCE [LARGE SCALE GENOMIC DNA]</scope>
    <source>
        <strain evidence="3">ANC 5114</strain>
    </source>
</reference>
<gene>
    <name evidence="2" type="ORF">SAMN05444584_0946</name>
</gene>
<evidence type="ECO:0000256" key="1">
    <source>
        <dbReference type="SAM" id="MobiDB-lite"/>
    </source>
</evidence>
<dbReference type="PROSITE" id="PS51257">
    <property type="entry name" value="PROKAR_LIPOPROTEIN"/>
    <property type="match status" value="1"/>
</dbReference>
<evidence type="ECO:0000313" key="2">
    <source>
        <dbReference type="EMBL" id="SNQ29015.1"/>
    </source>
</evidence>
<dbReference type="RefSeq" id="WP_171289033.1">
    <property type="nucleotide sequence ID" value="NZ_FZLN01000001.1"/>
</dbReference>
<evidence type="ECO:0000313" key="3">
    <source>
        <dbReference type="Proteomes" id="UP000243463"/>
    </source>
</evidence>
<feature type="region of interest" description="Disordered" evidence="1">
    <location>
        <begin position="21"/>
        <end position="45"/>
    </location>
</feature>
<keyword evidence="3" id="KW-1185">Reference proteome</keyword>
<dbReference type="AlphaFoldDB" id="A0A217EEU8"/>
<sequence>MKYIVAALAVVMMTACTHMPKKNVADPSKGKGGFIDHAGGAGGGK</sequence>
<evidence type="ECO:0008006" key="4">
    <source>
        <dbReference type="Google" id="ProtNLM"/>
    </source>
</evidence>